<gene>
    <name evidence="2" type="ORF">FC36_GL000888</name>
</gene>
<feature type="domain" description="DUF2399" evidence="1">
    <location>
        <begin position="218"/>
        <end position="359"/>
    </location>
</feature>
<evidence type="ECO:0000313" key="2">
    <source>
        <dbReference type="EMBL" id="KRL82717.1"/>
    </source>
</evidence>
<dbReference type="OrthoDB" id="2312721at2"/>
<dbReference type="Proteomes" id="UP000051048">
    <property type="component" value="Unassembled WGS sequence"/>
</dbReference>
<dbReference type="Pfam" id="PF09664">
    <property type="entry name" value="DUF2399"/>
    <property type="match status" value="1"/>
</dbReference>
<protein>
    <recommendedName>
        <fullName evidence="1">DUF2399 domain-containing protein</fullName>
    </recommendedName>
</protein>
<comment type="caution">
    <text evidence="2">The sequence shown here is derived from an EMBL/GenBank/DDBJ whole genome shotgun (WGS) entry which is preliminary data.</text>
</comment>
<accession>A0A0R1TMU5</accession>
<name>A0A0R1TMU5_9LACO</name>
<evidence type="ECO:0000313" key="3">
    <source>
        <dbReference type="Proteomes" id="UP000051048"/>
    </source>
</evidence>
<organism evidence="2 3">
    <name type="scientific">Ligilactobacillus equi DSM 15833 = JCM 10991</name>
    <dbReference type="NCBI Taxonomy" id="1423740"/>
    <lineage>
        <taxon>Bacteria</taxon>
        <taxon>Bacillati</taxon>
        <taxon>Bacillota</taxon>
        <taxon>Bacilli</taxon>
        <taxon>Lactobacillales</taxon>
        <taxon>Lactobacillaceae</taxon>
        <taxon>Ligilactobacillus</taxon>
    </lineage>
</organism>
<dbReference type="InterPro" id="IPR024465">
    <property type="entry name" value="DUF2399"/>
</dbReference>
<sequence length="360" mass="41217">MYGGVKMDWWQITRDLYLEKGSHGQIKNWTVKVEDELALSRLGLLGKLTQKNGTYQVKVWRIFKQLGIAKEDIFPELEVRYGKLLSQKDQADQINTQRQTAFTNFLTQLDTAQKEFFLSLDVSPKVWEKQANFYRSALQMWSRPSQPTLLAAYALKIFSNPHALDYGRKERNFLEKLLVAQYGPDARLDDHNLYQDQLANFVGTANLLVSPLNFDLISLADVTTVDLPRGQNIYLHENSGVTTVLARRYPDRKFVCTAGQPTLACRLLITRLLAANNTLYYSGDLDQTGLKIADNLLQDFPALKLKNMDLETYHKYQKQAVVPSKDRHIKQVQHPALQSLLTAIQSEGKIIFEEAIHELL</sequence>
<dbReference type="STRING" id="1423740.FC36_GL000888"/>
<proteinExistence type="predicted"/>
<dbReference type="PATRIC" id="fig|1423740.3.peg.945"/>
<reference evidence="2 3" key="1">
    <citation type="journal article" date="2015" name="Genome Announc.">
        <title>Expanding the biotechnology potential of lactobacilli through comparative genomics of 213 strains and associated genera.</title>
        <authorList>
            <person name="Sun Z."/>
            <person name="Harris H.M."/>
            <person name="McCann A."/>
            <person name="Guo C."/>
            <person name="Argimon S."/>
            <person name="Zhang W."/>
            <person name="Yang X."/>
            <person name="Jeffery I.B."/>
            <person name="Cooney J.C."/>
            <person name="Kagawa T.F."/>
            <person name="Liu W."/>
            <person name="Song Y."/>
            <person name="Salvetti E."/>
            <person name="Wrobel A."/>
            <person name="Rasinkangas P."/>
            <person name="Parkhill J."/>
            <person name="Rea M.C."/>
            <person name="O'Sullivan O."/>
            <person name="Ritari J."/>
            <person name="Douillard F.P."/>
            <person name="Paul Ross R."/>
            <person name="Yang R."/>
            <person name="Briner A.E."/>
            <person name="Felis G.E."/>
            <person name="de Vos W.M."/>
            <person name="Barrangou R."/>
            <person name="Klaenhammer T.R."/>
            <person name="Caufield P.W."/>
            <person name="Cui Y."/>
            <person name="Zhang H."/>
            <person name="O'Toole P.W."/>
        </authorList>
    </citation>
    <scope>NUCLEOTIDE SEQUENCE [LARGE SCALE GENOMIC DNA]</scope>
    <source>
        <strain evidence="2 3">DSM 15833</strain>
    </source>
</reference>
<dbReference type="EMBL" id="AZFH01000018">
    <property type="protein sequence ID" value="KRL82717.1"/>
    <property type="molecule type" value="Genomic_DNA"/>
</dbReference>
<evidence type="ECO:0000259" key="1">
    <source>
        <dbReference type="Pfam" id="PF09664"/>
    </source>
</evidence>
<dbReference type="AlphaFoldDB" id="A0A0R1TMU5"/>